<protein>
    <submittedName>
        <fullName evidence="1">Phosphoserine aminotransferase</fullName>
    </submittedName>
</protein>
<evidence type="ECO:0000313" key="1">
    <source>
        <dbReference type="EMBL" id="KAK3922766.1"/>
    </source>
</evidence>
<dbReference type="Gene3D" id="2.20.25.240">
    <property type="match status" value="1"/>
</dbReference>
<dbReference type="Proteomes" id="UP001219518">
    <property type="component" value="Unassembled WGS sequence"/>
</dbReference>
<evidence type="ECO:0000313" key="2">
    <source>
        <dbReference type="Proteomes" id="UP001219518"/>
    </source>
</evidence>
<comment type="caution">
    <text evidence="1">The sequence shown here is derived from an EMBL/GenBank/DDBJ whole genome shotgun (WGS) entry which is preliminary data.</text>
</comment>
<reference evidence="1" key="1">
    <citation type="submission" date="2021-07" db="EMBL/GenBank/DDBJ databases">
        <authorList>
            <person name="Catto M.A."/>
            <person name="Jacobson A."/>
            <person name="Kennedy G."/>
            <person name="Labadie P."/>
            <person name="Hunt B.G."/>
            <person name="Srinivasan R."/>
        </authorList>
    </citation>
    <scope>NUCLEOTIDE SEQUENCE</scope>
    <source>
        <strain evidence="1">PL_HMW_Pooled</strain>
        <tissue evidence="1">Head</tissue>
    </source>
</reference>
<sequence>MAVSLVPELGIRNNTYYYHTSDGYYFHKYKEVGNASYYRCTTGTCDARGILRSHSRDFELRYGHNHCPCPEFIEYMRQRRHLIIEAGTMTDSDAMQLFSPDRNFPFQHELTLESLRTSIQRERLSNVPEEPISIPLLNDILAQPLFQSVLCSISDGNEPLYKGSRRSNDGTTVILLMSGRCSEVLKAVPSLYAFTLTLPIKDTPSNFQIHVIGTLLDGYSVPLAFLLLERDTSLAYTCGLSLLRDKITAWNFRSVVVSCNDNNIRDSYRQVFAINIDISLDHYILEIGKLVKNLLPMEKLNELETMHFLQLCVGLPMVPQNLLECAINVLKTEIFKRADDVLRHIFGLILLNIEMRWIRCPIKGPMFSASGNREKTSDAMETLKGTIMNHIPYAGTGLYTYLRAVRRIEGASGETLTKMRTAQRSTQRRYSLSEDAEIVALTNILIRFFGDFATPLQNLMKVVATKRWHVFLKSQQ</sequence>
<keyword evidence="1" id="KW-0032">Aminotransferase</keyword>
<accession>A0AAE1HK12</accession>
<gene>
    <name evidence="1" type="ORF">KUF71_000168</name>
</gene>
<dbReference type="GO" id="GO:0008483">
    <property type="term" value="F:transaminase activity"/>
    <property type="evidence" value="ECO:0007669"/>
    <property type="project" value="UniProtKB-KW"/>
</dbReference>
<dbReference type="EMBL" id="JAHWGI010001108">
    <property type="protein sequence ID" value="KAK3922766.1"/>
    <property type="molecule type" value="Genomic_DNA"/>
</dbReference>
<organism evidence="1 2">
    <name type="scientific">Frankliniella fusca</name>
    <dbReference type="NCBI Taxonomy" id="407009"/>
    <lineage>
        <taxon>Eukaryota</taxon>
        <taxon>Metazoa</taxon>
        <taxon>Ecdysozoa</taxon>
        <taxon>Arthropoda</taxon>
        <taxon>Hexapoda</taxon>
        <taxon>Insecta</taxon>
        <taxon>Pterygota</taxon>
        <taxon>Neoptera</taxon>
        <taxon>Paraneoptera</taxon>
        <taxon>Thysanoptera</taxon>
        <taxon>Terebrantia</taxon>
        <taxon>Thripoidea</taxon>
        <taxon>Thripidae</taxon>
        <taxon>Frankliniella</taxon>
    </lineage>
</organism>
<name>A0AAE1HK12_9NEOP</name>
<proteinExistence type="predicted"/>
<keyword evidence="2" id="KW-1185">Reference proteome</keyword>
<reference evidence="1" key="2">
    <citation type="journal article" date="2023" name="BMC Genomics">
        <title>Pest status, molecular evolution, and epigenetic factors derived from the genome assembly of Frankliniella fusca, a thysanopteran phytovirus vector.</title>
        <authorList>
            <person name="Catto M.A."/>
            <person name="Labadie P.E."/>
            <person name="Jacobson A.L."/>
            <person name="Kennedy G.G."/>
            <person name="Srinivasan R."/>
            <person name="Hunt B.G."/>
        </authorList>
    </citation>
    <scope>NUCLEOTIDE SEQUENCE</scope>
    <source>
        <strain evidence="1">PL_HMW_Pooled</strain>
    </source>
</reference>
<keyword evidence="1" id="KW-0808">Transferase</keyword>
<dbReference type="AlphaFoldDB" id="A0AAE1HK12"/>